<feature type="coiled-coil region" evidence="1">
    <location>
        <begin position="161"/>
        <end position="195"/>
    </location>
</feature>
<name>A0A6A0AKN0_HAELA</name>
<dbReference type="AlphaFoldDB" id="A0A6A0AKN0"/>
<proteinExistence type="predicted"/>
<feature type="non-terminal residue" evidence="3">
    <location>
        <position position="309"/>
    </location>
</feature>
<evidence type="ECO:0000313" key="3">
    <source>
        <dbReference type="EMBL" id="GFH32574.1"/>
    </source>
</evidence>
<feature type="non-terminal residue" evidence="3">
    <location>
        <position position="1"/>
    </location>
</feature>
<sequence length="309" mass="35498">MLDEELNDKAGAIEKYELEIKRRNDEIEKKTREIDLLNRRLERMVGNMEDEETGPLEATIKNLQREIDTKTELVGLQNENQALSVTVTRLRAEHTVLVQRRRRLETTYEGHTREVKSLNTGMARLHVELQRVNGLIASNASAREALAEDNLQLETRIAGDLHDMEIESARLQSQIEESRQSKRDVLSEMVEVERQVMLWERKLLLEKEMREVLDPTVGQDVVGEMKKEIHRMQLRHGELMRLQEKLIADMEKALSKRDLIGLKGRATVARAKQAAPPGASAKEVSSLTRGQLDKAVQDLQRSVRDTEQE</sequence>
<evidence type="ECO:0000313" key="4">
    <source>
        <dbReference type="Proteomes" id="UP000485058"/>
    </source>
</evidence>
<evidence type="ECO:0000256" key="2">
    <source>
        <dbReference type="SAM" id="MobiDB-lite"/>
    </source>
</evidence>
<keyword evidence="1" id="KW-0175">Coiled coil</keyword>
<keyword evidence="3" id="KW-0969">Cilium</keyword>
<dbReference type="Proteomes" id="UP000485058">
    <property type="component" value="Unassembled WGS sequence"/>
</dbReference>
<keyword evidence="3" id="KW-0966">Cell projection</keyword>
<feature type="coiled-coil region" evidence="1">
    <location>
        <begin position="13"/>
        <end position="47"/>
    </location>
</feature>
<dbReference type="Pfam" id="PF08647">
    <property type="entry name" value="BRE1"/>
    <property type="match status" value="1"/>
</dbReference>
<evidence type="ECO:0000256" key="1">
    <source>
        <dbReference type="SAM" id="Coils"/>
    </source>
</evidence>
<dbReference type="PANTHER" id="PTHR16275:SF8">
    <property type="entry name" value="COILED-COIL DOMAIN-CONTAINING PROTEIN 40"/>
    <property type="match status" value="1"/>
</dbReference>
<dbReference type="InterPro" id="IPR037386">
    <property type="entry name" value="CCDC40"/>
</dbReference>
<reference evidence="3 4" key="1">
    <citation type="submission" date="2020-02" db="EMBL/GenBank/DDBJ databases">
        <title>Draft genome sequence of Haematococcus lacustris strain NIES-144.</title>
        <authorList>
            <person name="Morimoto D."/>
            <person name="Nakagawa S."/>
            <person name="Yoshida T."/>
            <person name="Sawayama S."/>
        </authorList>
    </citation>
    <scope>NUCLEOTIDE SEQUENCE [LARGE SCALE GENOMIC DNA]</scope>
    <source>
        <strain evidence="3 4">NIES-144</strain>
    </source>
</reference>
<dbReference type="GO" id="GO:0035082">
    <property type="term" value="P:axoneme assembly"/>
    <property type="evidence" value="ECO:0007669"/>
    <property type="project" value="InterPro"/>
</dbReference>
<dbReference type="GO" id="GO:0005737">
    <property type="term" value="C:cytoplasm"/>
    <property type="evidence" value="ECO:0007669"/>
    <property type="project" value="TreeGrafter"/>
</dbReference>
<protein>
    <submittedName>
        <fullName evidence="3">Flagellar-associated protein 172</fullName>
    </submittedName>
</protein>
<dbReference type="PANTHER" id="PTHR16275">
    <property type="entry name" value="COILED-COIL DOMAIN-CONTAINING PROTEIN 40"/>
    <property type="match status" value="1"/>
</dbReference>
<accession>A0A6A0AKN0</accession>
<keyword evidence="4" id="KW-1185">Reference proteome</keyword>
<gene>
    <name evidence="3" type="ORF">HaLaN_31815</name>
</gene>
<comment type="caution">
    <text evidence="3">The sequence shown here is derived from an EMBL/GenBank/DDBJ whole genome shotgun (WGS) entry which is preliminary data.</text>
</comment>
<organism evidence="3 4">
    <name type="scientific">Haematococcus lacustris</name>
    <name type="common">Green alga</name>
    <name type="synonym">Haematococcus pluvialis</name>
    <dbReference type="NCBI Taxonomy" id="44745"/>
    <lineage>
        <taxon>Eukaryota</taxon>
        <taxon>Viridiplantae</taxon>
        <taxon>Chlorophyta</taxon>
        <taxon>core chlorophytes</taxon>
        <taxon>Chlorophyceae</taxon>
        <taxon>CS clade</taxon>
        <taxon>Chlamydomonadales</taxon>
        <taxon>Haematococcaceae</taxon>
        <taxon>Haematococcus</taxon>
    </lineage>
</organism>
<dbReference type="EMBL" id="BLLF01006820">
    <property type="protein sequence ID" value="GFH32574.1"/>
    <property type="molecule type" value="Genomic_DNA"/>
</dbReference>
<keyword evidence="3" id="KW-0282">Flagellum</keyword>
<feature type="region of interest" description="Disordered" evidence="2">
    <location>
        <begin position="270"/>
        <end position="291"/>
    </location>
</feature>